<feature type="transmembrane region" description="Helical" evidence="1">
    <location>
        <begin position="190"/>
        <end position="209"/>
    </location>
</feature>
<dbReference type="KEGG" id="als:DJ013_13060"/>
<evidence type="ECO:0000313" key="3">
    <source>
        <dbReference type="EMBL" id="AWV99044.1"/>
    </source>
</evidence>
<evidence type="ECO:0008006" key="5">
    <source>
        <dbReference type="Google" id="ProtNLM"/>
    </source>
</evidence>
<evidence type="ECO:0000256" key="2">
    <source>
        <dbReference type="SAM" id="SignalP"/>
    </source>
</evidence>
<keyword evidence="1" id="KW-0472">Membrane</keyword>
<keyword evidence="1" id="KW-1133">Transmembrane helix</keyword>
<gene>
    <name evidence="3" type="ORF">DJ013_13060</name>
</gene>
<reference evidence="3 4" key="1">
    <citation type="submission" date="2018-05" db="EMBL/GenBank/DDBJ databases">
        <title>Complete genome sequence of Arcticibacterium luteifluviistationis SM1504T, a cytophagaceae bacterium isolated from Arctic surface seawater.</title>
        <authorList>
            <person name="Li Y."/>
            <person name="Qin Q.-L."/>
        </authorList>
    </citation>
    <scope>NUCLEOTIDE SEQUENCE [LARGE SCALE GENOMIC DNA]</scope>
    <source>
        <strain evidence="3 4">SM1504</strain>
    </source>
</reference>
<proteinExistence type="predicted"/>
<keyword evidence="2" id="KW-0732">Signal</keyword>
<organism evidence="3 4">
    <name type="scientific">Arcticibacterium luteifluviistationis</name>
    <dbReference type="NCBI Taxonomy" id="1784714"/>
    <lineage>
        <taxon>Bacteria</taxon>
        <taxon>Pseudomonadati</taxon>
        <taxon>Bacteroidota</taxon>
        <taxon>Cytophagia</taxon>
        <taxon>Cytophagales</taxon>
        <taxon>Leadbetterellaceae</taxon>
        <taxon>Arcticibacterium</taxon>
    </lineage>
</organism>
<sequence>MKKWTLFLALTLGTLYVSTAQEISLDDLMSDIEAEKVEPAYLPEKMLFTQRMLWGESGLYRKVGFAPKELTAESRQRELKARRTMFKIHQATGFLAAAGMIGQAILGPKLYKDGTNFDVRKAHRGVALGTNIAYGTTALMALTSPPPMVNRKKFDNIKLHKLMAITHFTGMIATNILAQKASAGKVDKKWHRAAAVGTFVVYTASIVTIKLEF</sequence>
<dbReference type="Proteomes" id="UP000249873">
    <property type="component" value="Chromosome"/>
</dbReference>
<keyword evidence="1" id="KW-0812">Transmembrane</keyword>
<evidence type="ECO:0000256" key="1">
    <source>
        <dbReference type="SAM" id="Phobius"/>
    </source>
</evidence>
<dbReference type="EMBL" id="CP029480">
    <property type="protein sequence ID" value="AWV99044.1"/>
    <property type="molecule type" value="Genomic_DNA"/>
</dbReference>
<dbReference type="OrthoDB" id="9792508at2"/>
<accession>A0A2Z4GD20</accession>
<keyword evidence="4" id="KW-1185">Reference proteome</keyword>
<protein>
    <recommendedName>
        <fullName evidence="5">DUF4079 domain-containing protein</fullName>
    </recommendedName>
</protein>
<name>A0A2Z4GD20_9BACT</name>
<feature type="transmembrane region" description="Helical" evidence="1">
    <location>
        <begin position="88"/>
        <end position="106"/>
    </location>
</feature>
<feature type="transmembrane region" description="Helical" evidence="1">
    <location>
        <begin position="126"/>
        <end position="142"/>
    </location>
</feature>
<feature type="signal peptide" evidence="2">
    <location>
        <begin position="1"/>
        <end position="20"/>
    </location>
</feature>
<dbReference type="RefSeq" id="WP_111372237.1">
    <property type="nucleotide sequence ID" value="NZ_CP029480.1"/>
</dbReference>
<feature type="chain" id="PRO_5016417792" description="DUF4079 domain-containing protein" evidence="2">
    <location>
        <begin position="21"/>
        <end position="213"/>
    </location>
</feature>
<evidence type="ECO:0000313" key="4">
    <source>
        <dbReference type="Proteomes" id="UP000249873"/>
    </source>
</evidence>
<dbReference type="AlphaFoldDB" id="A0A2Z4GD20"/>